<evidence type="ECO:0000313" key="3">
    <source>
        <dbReference type="Proteomes" id="UP001500618"/>
    </source>
</evidence>
<reference evidence="3" key="1">
    <citation type="journal article" date="2019" name="Int. J. Syst. Evol. Microbiol.">
        <title>The Global Catalogue of Microorganisms (GCM) 10K type strain sequencing project: providing services to taxonomists for standard genome sequencing and annotation.</title>
        <authorList>
            <consortium name="The Broad Institute Genomics Platform"/>
            <consortium name="The Broad Institute Genome Sequencing Center for Infectious Disease"/>
            <person name="Wu L."/>
            <person name="Ma J."/>
        </authorList>
    </citation>
    <scope>NUCLEOTIDE SEQUENCE [LARGE SCALE GENOMIC DNA]</scope>
    <source>
        <strain evidence="3">JCM 14718</strain>
    </source>
</reference>
<organism evidence="2 3">
    <name type="scientific">Fodinicola feengrottensis</name>
    <dbReference type="NCBI Taxonomy" id="435914"/>
    <lineage>
        <taxon>Bacteria</taxon>
        <taxon>Bacillati</taxon>
        <taxon>Actinomycetota</taxon>
        <taxon>Actinomycetes</taxon>
        <taxon>Mycobacteriales</taxon>
        <taxon>Fodinicola</taxon>
    </lineage>
</organism>
<evidence type="ECO:0000313" key="2">
    <source>
        <dbReference type="EMBL" id="GAA1675482.1"/>
    </source>
</evidence>
<feature type="region of interest" description="Disordered" evidence="1">
    <location>
        <begin position="1"/>
        <end position="20"/>
    </location>
</feature>
<name>A0ABP4SV87_9ACTN</name>
<dbReference type="EMBL" id="BAAANY010000009">
    <property type="protein sequence ID" value="GAA1675482.1"/>
    <property type="molecule type" value="Genomic_DNA"/>
</dbReference>
<accession>A0ABP4SV87</accession>
<proteinExistence type="predicted"/>
<comment type="caution">
    <text evidence="2">The sequence shown here is derived from an EMBL/GenBank/DDBJ whole genome shotgun (WGS) entry which is preliminary data.</text>
</comment>
<gene>
    <name evidence="2" type="ORF">GCM10009765_25990</name>
</gene>
<dbReference type="Proteomes" id="UP001500618">
    <property type="component" value="Unassembled WGS sequence"/>
</dbReference>
<sequence length="123" mass="13469">MILAGKGLGPAHHAQPGPRQAQLARRDVEHVQHPWNVREGLNPELILQLGVQGRTIFYQEEHLAIEIGQMLDPERRGVAPPSGLTACAVVNAWEEQHSVDDTSSQCSGALCRAWTCHGFHPPS</sequence>
<keyword evidence="3" id="KW-1185">Reference proteome</keyword>
<protein>
    <submittedName>
        <fullName evidence="2">Uncharacterized protein</fullName>
    </submittedName>
</protein>
<evidence type="ECO:0000256" key="1">
    <source>
        <dbReference type="SAM" id="MobiDB-lite"/>
    </source>
</evidence>